<gene>
    <name evidence="1" type="ORF">APG10_00135</name>
    <name evidence="2" type="ORF">APG11_00238</name>
    <name evidence="3" type="ORF">APG12_00188</name>
</gene>
<organism evidence="3 6">
    <name type="scientific">Candidatus Methanofastidiosum methylothiophilum</name>
    <dbReference type="NCBI Taxonomy" id="1705564"/>
    <lineage>
        <taxon>Archaea</taxon>
        <taxon>Methanobacteriati</taxon>
        <taxon>Methanobacteriota</taxon>
        <taxon>Stenosarchaea group</taxon>
        <taxon>Candidatus Methanofastidiosia</taxon>
        <taxon>Candidatus Methanofastidiosales</taxon>
        <taxon>Candidatus Methanofastidiosaceae</taxon>
        <taxon>Candidatus Methanofastidiosum</taxon>
    </lineage>
</organism>
<proteinExistence type="predicted"/>
<dbReference type="EMBL" id="LNGE01000002">
    <property type="protein sequence ID" value="KYC46265.1"/>
    <property type="molecule type" value="Genomic_DNA"/>
</dbReference>
<sequence>MIRFINLCNDFNLMKRIRPFIKNSTKVRVLTRYLNNNREVKEYMEKVNPVFYEISFLDCYVEKSISEEVKKTLEAYEGLEITTDEIKDNKYTFYIDSKEGEPIIWLKNEDQRIRFSKIPVELS</sequence>
<dbReference type="EMBL" id="LNGF01000003">
    <property type="protein sequence ID" value="KYC48567.1"/>
    <property type="molecule type" value="Genomic_DNA"/>
</dbReference>
<accession>A0A150IU99</accession>
<dbReference type="AlphaFoldDB" id="A0A150J205"/>
<evidence type="ECO:0000313" key="2">
    <source>
        <dbReference type="EMBL" id="KYC48567.1"/>
    </source>
</evidence>
<dbReference type="Proteomes" id="UP000092401">
    <property type="component" value="Unassembled WGS sequence"/>
</dbReference>
<comment type="caution">
    <text evidence="3">The sequence shown here is derived from an EMBL/GenBank/DDBJ whole genome shotgun (WGS) entry which is preliminary data.</text>
</comment>
<accession>A0A150J205</accession>
<accession>A0A150IN69</accession>
<name>A0A150J205_9EURY</name>
<evidence type="ECO:0000313" key="5">
    <source>
        <dbReference type="Proteomes" id="UP000092401"/>
    </source>
</evidence>
<protein>
    <submittedName>
        <fullName evidence="3">Uncharacterized protein</fullName>
    </submittedName>
</protein>
<evidence type="ECO:0000313" key="4">
    <source>
        <dbReference type="Proteomes" id="UP000091929"/>
    </source>
</evidence>
<evidence type="ECO:0000313" key="1">
    <source>
        <dbReference type="EMBL" id="KYC46265.1"/>
    </source>
</evidence>
<dbReference type="Proteomes" id="UP000091929">
    <property type="component" value="Unassembled WGS sequence"/>
</dbReference>
<evidence type="ECO:0000313" key="6">
    <source>
        <dbReference type="Proteomes" id="UP000092403"/>
    </source>
</evidence>
<evidence type="ECO:0000313" key="3">
    <source>
        <dbReference type="EMBL" id="KYC51263.1"/>
    </source>
</evidence>
<dbReference type="Proteomes" id="UP000092403">
    <property type="component" value="Unassembled WGS sequence"/>
</dbReference>
<reference evidence="4 5" key="1">
    <citation type="journal article" date="2016" name="ISME J.">
        <title>Chasing the elusive Euryarchaeota class WSA2: genomes reveal a uniquely fastidious methyl-reducing methanogen.</title>
        <authorList>
            <person name="Nobu M.K."/>
            <person name="Narihiro T."/>
            <person name="Kuroda K."/>
            <person name="Mei R."/>
            <person name="Liu W.T."/>
        </authorList>
    </citation>
    <scope>NUCLEOTIDE SEQUENCE [LARGE SCALE GENOMIC DNA]</scope>
    <source>
        <strain evidence="1">B03fssc0709_Meth_Bin005</strain>
        <strain evidence="2">B15fssc0709_Meth_Bin003</strain>
        <strain evidence="3">BMIXfssc0709_Meth_Bin006</strain>
    </source>
</reference>
<dbReference type="EMBL" id="LNJC01000002">
    <property type="protein sequence ID" value="KYC51263.1"/>
    <property type="molecule type" value="Genomic_DNA"/>
</dbReference>